<evidence type="ECO:0000256" key="1">
    <source>
        <dbReference type="SAM" id="Phobius"/>
    </source>
</evidence>
<evidence type="ECO:0000313" key="3">
    <source>
        <dbReference type="Proteomes" id="UP000247807"/>
    </source>
</evidence>
<feature type="transmembrane region" description="Helical" evidence="1">
    <location>
        <begin position="17"/>
        <end position="34"/>
    </location>
</feature>
<dbReference type="Proteomes" id="UP000247807">
    <property type="component" value="Unassembled WGS sequence"/>
</dbReference>
<keyword evidence="1" id="KW-1133">Transmembrane helix</keyword>
<reference evidence="2 3" key="1">
    <citation type="journal article" date="2018" name="Appl. Environ. Microbiol.">
        <title>Genome rearrangement shapes Prochlorococcus ecological adaptation.</title>
        <authorList>
            <person name="Yan W."/>
            <person name="Wei S."/>
            <person name="Wang Q."/>
            <person name="Xiao X."/>
            <person name="Zeng Q."/>
            <person name="Jiao N."/>
            <person name="Zhang R."/>
        </authorList>
    </citation>
    <scope>NUCLEOTIDE SEQUENCE [LARGE SCALE GENOMIC DNA]</scope>
    <source>
        <strain evidence="2 3">XMU1408</strain>
    </source>
</reference>
<accession>A0A318R2H3</accession>
<evidence type="ECO:0000313" key="2">
    <source>
        <dbReference type="EMBL" id="PYE01842.1"/>
    </source>
</evidence>
<dbReference type="RefSeq" id="WP_158466784.1">
    <property type="nucleotide sequence ID" value="NZ_QJUE01000003.1"/>
</dbReference>
<dbReference type="EMBL" id="QJUE01000003">
    <property type="protein sequence ID" value="PYE01842.1"/>
    <property type="molecule type" value="Genomic_DNA"/>
</dbReference>
<gene>
    <name evidence="2" type="ORF">DNJ73_05840</name>
</gene>
<sequence length="77" mass="8541">MDSLEVAAEAILSNSKFLYFLFSPMLVGCGIYICETDLSTKKEIDIQADSLRAVLRNSLNWLGSFLCIVLVFMASTI</sequence>
<comment type="caution">
    <text evidence="2">The sequence shown here is derived from an EMBL/GenBank/DDBJ whole genome shotgun (WGS) entry which is preliminary data.</text>
</comment>
<proteinExistence type="predicted"/>
<feature type="transmembrane region" description="Helical" evidence="1">
    <location>
        <begin position="54"/>
        <end position="74"/>
    </location>
</feature>
<protein>
    <submittedName>
        <fullName evidence="2">Uncharacterized protein</fullName>
    </submittedName>
</protein>
<name>A0A318R2H3_PROMR</name>
<keyword evidence="1" id="KW-0472">Membrane</keyword>
<keyword evidence="1" id="KW-0812">Transmembrane</keyword>
<dbReference type="AlphaFoldDB" id="A0A318R2H3"/>
<organism evidence="2 3">
    <name type="scientific">Prochlorococcus marinus XMU1408</name>
    <dbReference type="NCBI Taxonomy" id="2213228"/>
    <lineage>
        <taxon>Bacteria</taxon>
        <taxon>Bacillati</taxon>
        <taxon>Cyanobacteriota</taxon>
        <taxon>Cyanophyceae</taxon>
        <taxon>Synechococcales</taxon>
        <taxon>Prochlorococcaceae</taxon>
        <taxon>Prochlorococcus</taxon>
    </lineage>
</organism>